<evidence type="ECO:0000313" key="3">
    <source>
        <dbReference type="EMBL" id="GGG92135.1"/>
    </source>
</evidence>
<feature type="chain" id="PRO_5037917014" description="3-keto-alpha-glucoside-1,2-lyase/3-keto-2-hydroxy-glucal hydratase domain-containing protein" evidence="1">
    <location>
        <begin position="22"/>
        <end position="219"/>
    </location>
</feature>
<dbReference type="InterPro" id="IPR010496">
    <property type="entry name" value="AL/BT2_dom"/>
</dbReference>
<evidence type="ECO:0000313" key="4">
    <source>
        <dbReference type="Proteomes" id="UP000660862"/>
    </source>
</evidence>
<dbReference type="PROSITE" id="PS51257">
    <property type="entry name" value="PROKAR_LIPOPROTEIN"/>
    <property type="match status" value="1"/>
</dbReference>
<keyword evidence="4" id="KW-1185">Reference proteome</keyword>
<comment type="caution">
    <text evidence="3">The sequence shown here is derived from an EMBL/GenBank/DDBJ whole genome shotgun (WGS) entry which is preliminary data.</text>
</comment>
<organism evidence="3 4">
    <name type="scientific">Parapedobacter pyrenivorans</name>
    <dbReference type="NCBI Taxonomy" id="1305674"/>
    <lineage>
        <taxon>Bacteria</taxon>
        <taxon>Pseudomonadati</taxon>
        <taxon>Bacteroidota</taxon>
        <taxon>Sphingobacteriia</taxon>
        <taxon>Sphingobacteriales</taxon>
        <taxon>Sphingobacteriaceae</taxon>
        <taxon>Parapedobacter</taxon>
    </lineage>
</organism>
<dbReference type="Gene3D" id="2.60.120.560">
    <property type="entry name" value="Exo-inulinase, domain 1"/>
    <property type="match status" value="1"/>
</dbReference>
<dbReference type="EMBL" id="BMER01000002">
    <property type="protein sequence ID" value="GGG92135.1"/>
    <property type="molecule type" value="Genomic_DNA"/>
</dbReference>
<gene>
    <name evidence="3" type="ORF">GCM10007415_28600</name>
</gene>
<proteinExistence type="predicted"/>
<dbReference type="Pfam" id="PF06439">
    <property type="entry name" value="3keto-disac_hyd"/>
    <property type="match status" value="1"/>
</dbReference>
<reference evidence="3" key="2">
    <citation type="submission" date="2020-09" db="EMBL/GenBank/DDBJ databases">
        <authorList>
            <person name="Sun Q."/>
            <person name="Zhou Y."/>
        </authorList>
    </citation>
    <scope>NUCLEOTIDE SEQUENCE</scope>
    <source>
        <strain evidence="3">CGMCC 1.12195</strain>
    </source>
</reference>
<accession>A0A917MCM7</accession>
<feature type="domain" description="3-keto-alpha-glucoside-1,2-lyase/3-keto-2-hydroxy-glucal hydratase" evidence="2">
    <location>
        <begin position="34"/>
        <end position="217"/>
    </location>
</feature>
<sequence>MRLFILFSITAALFGVSGACAQQTPKSEQPGKTVVLFDGKTLNGWKPVDPADSRFWTVADSFLTGGDGVSNVPKNTYLQTTKEYEDFEFRCLFRLSGDHATGFINSGIQYRSSVVDNDIVGYQADIGDGHWGDIYDEHRRALLVAGDLSTLQHIIYKGGWNSYIVRVRGNHHELYINGVKTCDYIEEDPTISKKGVIAFQLHGGGAAKIQLRDVTITAF</sequence>
<dbReference type="Proteomes" id="UP000660862">
    <property type="component" value="Unassembled WGS sequence"/>
</dbReference>
<keyword evidence="1" id="KW-0732">Signal</keyword>
<dbReference type="AlphaFoldDB" id="A0A917MCM7"/>
<dbReference type="GO" id="GO:0016787">
    <property type="term" value="F:hydrolase activity"/>
    <property type="evidence" value="ECO:0007669"/>
    <property type="project" value="InterPro"/>
</dbReference>
<feature type="signal peptide" evidence="1">
    <location>
        <begin position="1"/>
        <end position="21"/>
    </location>
</feature>
<name>A0A917MCM7_9SPHI</name>
<reference evidence="3" key="1">
    <citation type="journal article" date="2014" name="Int. J. Syst. Evol. Microbiol.">
        <title>Complete genome sequence of Corynebacterium casei LMG S-19264T (=DSM 44701T), isolated from a smear-ripened cheese.</title>
        <authorList>
            <consortium name="US DOE Joint Genome Institute (JGI-PGF)"/>
            <person name="Walter F."/>
            <person name="Albersmeier A."/>
            <person name="Kalinowski J."/>
            <person name="Ruckert C."/>
        </authorList>
    </citation>
    <scope>NUCLEOTIDE SEQUENCE</scope>
    <source>
        <strain evidence="3">CGMCC 1.12195</strain>
    </source>
</reference>
<protein>
    <recommendedName>
        <fullName evidence="2">3-keto-alpha-glucoside-1,2-lyase/3-keto-2-hydroxy-glucal hydratase domain-containing protein</fullName>
    </recommendedName>
</protein>
<evidence type="ECO:0000256" key="1">
    <source>
        <dbReference type="SAM" id="SignalP"/>
    </source>
</evidence>
<evidence type="ECO:0000259" key="2">
    <source>
        <dbReference type="Pfam" id="PF06439"/>
    </source>
</evidence>